<evidence type="ECO:0000313" key="2">
    <source>
        <dbReference type="EMBL" id="PKC02789.1"/>
    </source>
</evidence>
<reference evidence="2 5" key="2">
    <citation type="submission" date="2017-09" db="EMBL/GenBank/DDBJ databases">
        <title>Extensive intraspecific genome diversity in a model arbuscular mycorrhizal fungus.</title>
        <authorList>
            <person name="Chen E.C."/>
            <person name="Morin E."/>
            <person name="Beaudet D."/>
            <person name="Noel J."/>
            <person name="Ndikumana S."/>
            <person name="Charron P."/>
            <person name="St-Onge C."/>
            <person name="Giorgi J."/>
            <person name="Grigoriev I.V."/>
            <person name="Roux C."/>
            <person name="Martin F.M."/>
            <person name="Corradi N."/>
        </authorList>
    </citation>
    <scope>NUCLEOTIDE SEQUENCE [LARGE SCALE GENOMIC DNA]</scope>
    <source>
        <strain evidence="2 5">A5</strain>
    </source>
</reference>
<dbReference type="OrthoDB" id="2312068at2759"/>
<accession>A0A2I1FAL9</accession>
<proteinExistence type="predicted"/>
<protein>
    <submittedName>
        <fullName evidence="1">Uncharacterized protein</fullName>
    </submittedName>
</protein>
<comment type="caution">
    <text evidence="1">The sequence shown here is derived from an EMBL/GenBank/DDBJ whole genome shotgun (WGS) entry which is preliminary data.</text>
</comment>
<reference evidence="3 4" key="4">
    <citation type="submission" date="2017-10" db="EMBL/GenBank/DDBJ databases">
        <title>Genome analyses suggest a sexual origin of heterokaryosis in a supposedly ancient asexual fungus.</title>
        <authorList>
            <person name="Corradi N."/>
            <person name="Sedzielewska K."/>
            <person name="Noel J."/>
            <person name="Charron P."/>
            <person name="Farinelli L."/>
            <person name="Marton T."/>
            <person name="Kruger M."/>
            <person name="Pelin A."/>
            <person name="Brachmann A."/>
            <person name="Corradi N."/>
        </authorList>
    </citation>
    <scope>NUCLEOTIDE SEQUENCE [LARGE SCALE GENOMIC DNA]</scope>
    <source>
        <strain evidence="3 4">A1</strain>
    </source>
</reference>
<gene>
    <name evidence="1" type="ORF">CHRIB12_LOCUS21163</name>
    <name evidence="3" type="ORF">RhiirA1_470874</name>
    <name evidence="2" type="ORF">RhiirA5_424731</name>
</gene>
<evidence type="ECO:0000313" key="6">
    <source>
        <dbReference type="Proteomes" id="UP000684084"/>
    </source>
</evidence>
<reference evidence="1" key="5">
    <citation type="submission" date="2020-05" db="EMBL/GenBank/DDBJ databases">
        <authorList>
            <person name="Rincon C."/>
            <person name="Sanders R I."/>
            <person name="Robbins C."/>
            <person name="Chaturvedi A."/>
        </authorList>
    </citation>
    <scope>NUCLEOTIDE SEQUENCE</scope>
    <source>
        <strain evidence="1">CHB12</strain>
    </source>
</reference>
<name>A0A2I1FAL9_9GLOM</name>
<dbReference type="AlphaFoldDB" id="A0A2I1FAL9"/>
<organism evidence="1 6">
    <name type="scientific">Rhizophagus irregularis</name>
    <dbReference type="NCBI Taxonomy" id="588596"/>
    <lineage>
        <taxon>Eukaryota</taxon>
        <taxon>Fungi</taxon>
        <taxon>Fungi incertae sedis</taxon>
        <taxon>Mucoromycota</taxon>
        <taxon>Glomeromycotina</taxon>
        <taxon>Glomeromycetes</taxon>
        <taxon>Glomerales</taxon>
        <taxon>Glomeraceae</taxon>
        <taxon>Rhizophagus</taxon>
    </lineage>
</organism>
<dbReference type="EMBL" id="CAGKOT010000065">
    <property type="protein sequence ID" value="CAB5389620.1"/>
    <property type="molecule type" value="Genomic_DNA"/>
</dbReference>
<dbReference type="Proteomes" id="UP000232688">
    <property type="component" value="Unassembled WGS sequence"/>
</dbReference>
<dbReference type="VEuPathDB" id="FungiDB:FUN_016341"/>
<evidence type="ECO:0000313" key="3">
    <source>
        <dbReference type="EMBL" id="PKC58500.1"/>
    </source>
</evidence>
<dbReference type="Proteomes" id="UP000684084">
    <property type="component" value="Unassembled WGS sequence"/>
</dbReference>
<dbReference type="EMBL" id="LLXJ01001314">
    <property type="protein sequence ID" value="PKC02789.1"/>
    <property type="molecule type" value="Genomic_DNA"/>
</dbReference>
<evidence type="ECO:0000313" key="5">
    <source>
        <dbReference type="Proteomes" id="UP000232722"/>
    </source>
</evidence>
<sequence length="137" mass="15835">MSENLTDYGIKIEAHQTEHSDSNLLGHENGSIKSVDITKKKKDYQIAICQDVKFVVTFDTVSLRIKILQNTDYRLFYICEEKELDGTVEIDETIAYFKINNDFIIENENVYKPQGSELDINNSLAVLFSFIIKNIYL</sequence>
<dbReference type="Proteomes" id="UP000232722">
    <property type="component" value="Unassembled WGS sequence"/>
</dbReference>
<reference evidence="3 4" key="3">
    <citation type="submission" date="2017-10" db="EMBL/GenBank/DDBJ databases">
        <title>Extensive intraspecific genome diversity in a model arbuscular mycorrhizal fungus.</title>
        <authorList>
            <person name="Chen E.C.H."/>
            <person name="Morin E."/>
            <person name="Baudet D."/>
            <person name="Noel J."/>
            <person name="Ndikumana S."/>
            <person name="Charron P."/>
            <person name="St-Onge C."/>
            <person name="Giorgi J."/>
            <person name="Grigoriev I.V."/>
            <person name="Roux C."/>
            <person name="Martin F.M."/>
            <person name="Corradi N."/>
        </authorList>
    </citation>
    <scope>NUCLEOTIDE SEQUENCE [LARGE SCALE GENOMIC DNA]</scope>
    <source>
        <strain evidence="3 4">A1</strain>
    </source>
</reference>
<dbReference type="EMBL" id="LLXH01001530">
    <property type="protein sequence ID" value="PKC58500.1"/>
    <property type="molecule type" value="Genomic_DNA"/>
</dbReference>
<dbReference type="VEuPathDB" id="FungiDB:RhiirFUN_013094"/>
<evidence type="ECO:0000313" key="4">
    <source>
        <dbReference type="Proteomes" id="UP000232688"/>
    </source>
</evidence>
<reference evidence="2 5" key="1">
    <citation type="submission" date="2016-04" db="EMBL/GenBank/DDBJ databases">
        <title>Genome analyses suggest a sexual origin of heterokaryosis in a supposedly ancient asexual fungus.</title>
        <authorList>
            <person name="Ropars J."/>
            <person name="Sedzielewska K."/>
            <person name="Noel J."/>
            <person name="Charron P."/>
            <person name="Farinelli L."/>
            <person name="Marton T."/>
            <person name="Kruger M."/>
            <person name="Pelin A."/>
            <person name="Brachmann A."/>
            <person name="Corradi N."/>
        </authorList>
    </citation>
    <scope>NUCLEOTIDE SEQUENCE [LARGE SCALE GENOMIC DNA]</scope>
    <source>
        <strain evidence="2 5">A5</strain>
    </source>
</reference>
<dbReference type="VEuPathDB" id="FungiDB:RhiirA1_470874"/>
<evidence type="ECO:0000313" key="1">
    <source>
        <dbReference type="EMBL" id="CAB5389620.1"/>
    </source>
</evidence>